<dbReference type="PANTHER" id="PTHR45453">
    <property type="entry name" value="PHOSPHATE REGULON SENSOR PROTEIN PHOR"/>
    <property type="match status" value="1"/>
</dbReference>
<dbReference type="GO" id="GO:0005886">
    <property type="term" value="C:plasma membrane"/>
    <property type="evidence" value="ECO:0007669"/>
    <property type="project" value="TreeGrafter"/>
</dbReference>
<dbReference type="InterPro" id="IPR004358">
    <property type="entry name" value="Sig_transdc_His_kin-like_C"/>
</dbReference>
<dbReference type="SUPFAM" id="SSF47384">
    <property type="entry name" value="Homodimeric domain of signal transducing histidine kinase"/>
    <property type="match status" value="1"/>
</dbReference>
<dbReference type="EC" id="2.7.13.3" evidence="3"/>
<comment type="catalytic activity">
    <reaction evidence="1">
        <text>ATP + protein L-histidine = ADP + protein N-phospho-L-histidine.</text>
        <dbReference type="EC" id="2.7.13.3"/>
    </reaction>
</comment>
<feature type="domain" description="Histidine kinase" evidence="13">
    <location>
        <begin position="92"/>
        <end position="309"/>
    </location>
</feature>
<keyword evidence="4" id="KW-0597">Phosphoprotein</keyword>
<evidence type="ECO:0000256" key="9">
    <source>
        <dbReference type="ARBA" id="ARBA00022840"/>
    </source>
</evidence>
<keyword evidence="12" id="KW-0472">Membrane</keyword>
<dbReference type="Gene3D" id="3.30.565.10">
    <property type="entry name" value="Histidine kinase-like ATPase, C-terminal domain"/>
    <property type="match status" value="1"/>
</dbReference>
<dbReference type="EMBL" id="QJJQ01000006">
    <property type="protein sequence ID" value="PXW87158.1"/>
    <property type="molecule type" value="Genomic_DNA"/>
</dbReference>
<keyword evidence="7" id="KW-0547">Nucleotide-binding</keyword>
<accession>A0A2V3W228</accession>
<dbReference type="Gene3D" id="1.10.287.130">
    <property type="match status" value="1"/>
</dbReference>
<keyword evidence="5" id="KW-0808">Transferase</keyword>
<name>A0A2V3W228_9BACI</name>
<dbReference type="CDD" id="cd00082">
    <property type="entry name" value="HisKA"/>
    <property type="match status" value="1"/>
</dbReference>
<keyword evidence="11" id="KW-0902">Two-component regulatory system</keyword>
<evidence type="ECO:0000256" key="8">
    <source>
        <dbReference type="ARBA" id="ARBA00022777"/>
    </source>
</evidence>
<dbReference type="RefSeq" id="WP_110395378.1">
    <property type="nucleotide sequence ID" value="NZ_JBHUHB010000001.1"/>
</dbReference>
<dbReference type="InterPro" id="IPR005467">
    <property type="entry name" value="His_kinase_dom"/>
</dbReference>
<sequence length="309" mass="35525">MVLFLLGIIVILLIANLIQYRVKKTIERDMEYITAKLNEIVDQHSSENVLVVTDYTALKSLLIAINRLLGNWQHTFVQYTKKERSIKKMLANVSHDLKTPLTVVLGYIEMMQRDEMLSDKERSRMLAKIHHKVIEIIKLMNTFFDLAKLEAGDKRIPLTPVSMNEVCKRNMLQFYDLIQEKGLEAIVDIDDESLFTLGNEEVFDRVLHNLLSNAIRYGSDGGVIGLHLSKDEQQIFLKVWDQGQGIEEKDQARVFERLFTLDEARNKSFQGSGLGLTITKRLVEEMGGSITLESVPYEKTIFTITFNKQ</sequence>
<protein>
    <recommendedName>
        <fullName evidence="3">histidine kinase</fullName>
        <ecNumber evidence="3">2.7.13.3</ecNumber>
    </recommendedName>
</protein>
<keyword evidence="9" id="KW-0067">ATP-binding</keyword>
<dbReference type="GO" id="GO:0005524">
    <property type="term" value="F:ATP binding"/>
    <property type="evidence" value="ECO:0007669"/>
    <property type="project" value="UniProtKB-KW"/>
</dbReference>
<keyword evidence="6" id="KW-0812">Transmembrane</keyword>
<evidence type="ECO:0000313" key="15">
    <source>
        <dbReference type="Proteomes" id="UP000247978"/>
    </source>
</evidence>
<evidence type="ECO:0000259" key="13">
    <source>
        <dbReference type="PROSITE" id="PS50109"/>
    </source>
</evidence>
<keyword evidence="10" id="KW-1133">Transmembrane helix</keyword>
<evidence type="ECO:0000256" key="4">
    <source>
        <dbReference type="ARBA" id="ARBA00022553"/>
    </source>
</evidence>
<gene>
    <name evidence="14" type="ORF">DFR56_106228</name>
</gene>
<proteinExistence type="predicted"/>
<dbReference type="InterPro" id="IPR003594">
    <property type="entry name" value="HATPase_dom"/>
</dbReference>
<dbReference type="SMART" id="SM00388">
    <property type="entry name" value="HisKA"/>
    <property type="match status" value="1"/>
</dbReference>
<dbReference type="PRINTS" id="PR00344">
    <property type="entry name" value="BCTRLSENSOR"/>
</dbReference>
<dbReference type="GO" id="GO:0004721">
    <property type="term" value="F:phosphoprotein phosphatase activity"/>
    <property type="evidence" value="ECO:0007669"/>
    <property type="project" value="TreeGrafter"/>
</dbReference>
<evidence type="ECO:0000256" key="11">
    <source>
        <dbReference type="ARBA" id="ARBA00023012"/>
    </source>
</evidence>
<dbReference type="InterPro" id="IPR036097">
    <property type="entry name" value="HisK_dim/P_sf"/>
</dbReference>
<dbReference type="InterPro" id="IPR003661">
    <property type="entry name" value="HisK_dim/P_dom"/>
</dbReference>
<dbReference type="PROSITE" id="PS50109">
    <property type="entry name" value="HIS_KIN"/>
    <property type="match status" value="1"/>
</dbReference>
<dbReference type="PANTHER" id="PTHR45453:SF1">
    <property type="entry name" value="PHOSPHATE REGULON SENSOR PROTEIN PHOR"/>
    <property type="match status" value="1"/>
</dbReference>
<evidence type="ECO:0000313" key="14">
    <source>
        <dbReference type="EMBL" id="PXW87158.1"/>
    </source>
</evidence>
<evidence type="ECO:0000256" key="12">
    <source>
        <dbReference type="ARBA" id="ARBA00023136"/>
    </source>
</evidence>
<dbReference type="SMART" id="SM00387">
    <property type="entry name" value="HATPase_c"/>
    <property type="match status" value="1"/>
</dbReference>
<comment type="subcellular location">
    <subcellularLocation>
        <location evidence="2">Membrane</location>
    </subcellularLocation>
</comment>
<dbReference type="InterPro" id="IPR036890">
    <property type="entry name" value="HATPase_C_sf"/>
</dbReference>
<evidence type="ECO:0000256" key="3">
    <source>
        <dbReference type="ARBA" id="ARBA00012438"/>
    </source>
</evidence>
<keyword evidence="8 14" id="KW-0418">Kinase</keyword>
<reference evidence="14 15" key="1">
    <citation type="submission" date="2018-05" db="EMBL/GenBank/DDBJ databases">
        <title>Genomic Encyclopedia of Type Strains, Phase IV (KMG-IV): sequencing the most valuable type-strain genomes for metagenomic binning, comparative biology and taxonomic classification.</title>
        <authorList>
            <person name="Goeker M."/>
        </authorList>
    </citation>
    <scope>NUCLEOTIDE SEQUENCE [LARGE SCALE GENOMIC DNA]</scope>
    <source>
        <strain evidence="14 15">DSM 28556</strain>
    </source>
</reference>
<evidence type="ECO:0000256" key="1">
    <source>
        <dbReference type="ARBA" id="ARBA00000085"/>
    </source>
</evidence>
<dbReference type="Pfam" id="PF02518">
    <property type="entry name" value="HATPase_c"/>
    <property type="match status" value="1"/>
</dbReference>
<evidence type="ECO:0000256" key="5">
    <source>
        <dbReference type="ARBA" id="ARBA00022679"/>
    </source>
</evidence>
<dbReference type="AlphaFoldDB" id="A0A2V3W228"/>
<organism evidence="14 15">
    <name type="scientific">Pseudogracilibacillus auburnensis</name>
    <dbReference type="NCBI Taxonomy" id="1494959"/>
    <lineage>
        <taxon>Bacteria</taxon>
        <taxon>Bacillati</taxon>
        <taxon>Bacillota</taxon>
        <taxon>Bacilli</taxon>
        <taxon>Bacillales</taxon>
        <taxon>Bacillaceae</taxon>
        <taxon>Pseudogracilibacillus</taxon>
    </lineage>
</organism>
<dbReference type="Pfam" id="PF00512">
    <property type="entry name" value="HisKA"/>
    <property type="match status" value="1"/>
</dbReference>
<dbReference type="InterPro" id="IPR050351">
    <property type="entry name" value="BphY/WalK/GraS-like"/>
</dbReference>
<keyword evidence="15" id="KW-1185">Reference proteome</keyword>
<comment type="caution">
    <text evidence="14">The sequence shown here is derived from an EMBL/GenBank/DDBJ whole genome shotgun (WGS) entry which is preliminary data.</text>
</comment>
<dbReference type="FunFam" id="3.30.565.10:FF:000013">
    <property type="entry name" value="Two-component sensor histidine kinase"/>
    <property type="match status" value="1"/>
</dbReference>
<dbReference type="SUPFAM" id="SSF55874">
    <property type="entry name" value="ATPase domain of HSP90 chaperone/DNA topoisomerase II/histidine kinase"/>
    <property type="match status" value="1"/>
</dbReference>
<dbReference type="GO" id="GO:0000155">
    <property type="term" value="F:phosphorelay sensor kinase activity"/>
    <property type="evidence" value="ECO:0007669"/>
    <property type="project" value="InterPro"/>
</dbReference>
<evidence type="ECO:0000256" key="2">
    <source>
        <dbReference type="ARBA" id="ARBA00004370"/>
    </source>
</evidence>
<evidence type="ECO:0000256" key="7">
    <source>
        <dbReference type="ARBA" id="ARBA00022741"/>
    </source>
</evidence>
<dbReference type="Proteomes" id="UP000247978">
    <property type="component" value="Unassembled WGS sequence"/>
</dbReference>
<dbReference type="OrthoDB" id="9792991at2"/>
<dbReference type="GO" id="GO:0016036">
    <property type="term" value="P:cellular response to phosphate starvation"/>
    <property type="evidence" value="ECO:0007669"/>
    <property type="project" value="TreeGrafter"/>
</dbReference>
<evidence type="ECO:0000256" key="10">
    <source>
        <dbReference type="ARBA" id="ARBA00022989"/>
    </source>
</evidence>
<evidence type="ECO:0000256" key="6">
    <source>
        <dbReference type="ARBA" id="ARBA00022692"/>
    </source>
</evidence>